<feature type="domain" description="DUF7918" evidence="2">
    <location>
        <begin position="40"/>
        <end position="225"/>
    </location>
</feature>
<evidence type="ECO:0000313" key="3">
    <source>
        <dbReference type="EMBL" id="KAJ3123500.1"/>
    </source>
</evidence>
<evidence type="ECO:0000313" key="4">
    <source>
        <dbReference type="Proteomes" id="UP001211907"/>
    </source>
</evidence>
<name>A0AAD5XI75_9FUNG</name>
<dbReference type="Proteomes" id="UP001211907">
    <property type="component" value="Unassembled WGS sequence"/>
</dbReference>
<keyword evidence="4" id="KW-1185">Reference proteome</keyword>
<dbReference type="PANTHER" id="PTHR36223">
    <property type="entry name" value="BETA-LACTAMASE-TYPE TRANSPEPTIDASE FOLD DOMAIN CONTAINING PROTEIN"/>
    <property type="match status" value="1"/>
</dbReference>
<evidence type="ECO:0000256" key="1">
    <source>
        <dbReference type="SAM" id="Coils"/>
    </source>
</evidence>
<dbReference type="PANTHER" id="PTHR36223:SF1">
    <property type="entry name" value="TRANSCRIPTION ELONGATION FACTOR EAF N-TERMINAL DOMAIN-CONTAINING PROTEIN"/>
    <property type="match status" value="1"/>
</dbReference>
<feature type="coiled-coil region" evidence="1">
    <location>
        <begin position="252"/>
        <end position="279"/>
    </location>
</feature>
<reference evidence="3" key="1">
    <citation type="submission" date="2020-05" db="EMBL/GenBank/DDBJ databases">
        <title>Phylogenomic resolution of chytrid fungi.</title>
        <authorList>
            <person name="Stajich J.E."/>
            <person name="Amses K."/>
            <person name="Simmons R."/>
            <person name="Seto K."/>
            <person name="Myers J."/>
            <person name="Bonds A."/>
            <person name="Quandt C.A."/>
            <person name="Barry K."/>
            <person name="Liu P."/>
            <person name="Grigoriev I."/>
            <person name="Longcore J.E."/>
            <person name="James T.Y."/>
        </authorList>
    </citation>
    <scope>NUCLEOTIDE SEQUENCE</scope>
    <source>
        <strain evidence="3">JEL0513</strain>
    </source>
</reference>
<dbReference type="EMBL" id="JADGJH010000734">
    <property type="protein sequence ID" value="KAJ3123500.1"/>
    <property type="molecule type" value="Genomic_DNA"/>
</dbReference>
<sequence length="324" mass="36366">MPVLFIPSDRREFSNAIVNIGIQLDGESELCKEWPYKDGSTDRCYVASRINKAYSIVFVLTNPSSNDSLNLFRAGSIVLACEILIDGKKVQTQFLRNGKTIIQGVQCGHSKSRFVFTAPTLVANGGLIENNDVDPIGTIELRLRLARIECEMEVSDPGFIIQSDVPNEKAKKGVFVSAATKFGEPIASKPRSLKSTKLSEEPLISYTFHYKTIEFLELEGIIPESEVNGVQDSGNIISVEEKQSQEEISLSLEEMRAEYLRMKLENERLKRKRNNSDSETDVERVKREYISTQSKVLNDSGAQSDEVEFIGVKSRRQETIDLTN</sequence>
<evidence type="ECO:0000259" key="2">
    <source>
        <dbReference type="Pfam" id="PF25534"/>
    </source>
</evidence>
<dbReference type="InterPro" id="IPR057678">
    <property type="entry name" value="DUF7918"/>
</dbReference>
<keyword evidence="1" id="KW-0175">Coiled coil</keyword>
<accession>A0AAD5XI75</accession>
<organism evidence="3 4">
    <name type="scientific">Physocladia obscura</name>
    <dbReference type="NCBI Taxonomy" id="109957"/>
    <lineage>
        <taxon>Eukaryota</taxon>
        <taxon>Fungi</taxon>
        <taxon>Fungi incertae sedis</taxon>
        <taxon>Chytridiomycota</taxon>
        <taxon>Chytridiomycota incertae sedis</taxon>
        <taxon>Chytridiomycetes</taxon>
        <taxon>Chytridiales</taxon>
        <taxon>Chytriomycetaceae</taxon>
        <taxon>Physocladia</taxon>
    </lineage>
</organism>
<proteinExistence type="predicted"/>
<protein>
    <recommendedName>
        <fullName evidence="2">DUF7918 domain-containing protein</fullName>
    </recommendedName>
</protein>
<gene>
    <name evidence="3" type="ORF">HK100_011583</name>
</gene>
<dbReference type="AlphaFoldDB" id="A0AAD5XI75"/>
<comment type="caution">
    <text evidence="3">The sequence shown here is derived from an EMBL/GenBank/DDBJ whole genome shotgun (WGS) entry which is preliminary data.</text>
</comment>
<dbReference type="Pfam" id="PF25534">
    <property type="entry name" value="DUF7918"/>
    <property type="match status" value="1"/>
</dbReference>